<comment type="caution">
    <text evidence="1">The sequence shown here is derived from an EMBL/GenBank/DDBJ whole genome shotgun (WGS) entry which is preliminary data.</text>
</comment>
<reference evidence="1" key="1">
    <citation type="journal article" date="2015" name="Nature">
        <title>Complex archaea that bridge the gap between prokaryotes and eukaryotes.</title>
        <authorList>
            <person name="Spang A."/>
            <person name="Saw J.H."/>
            <person name="Jorgensen S.L."/>
            <person name="Zaremba-Niedzwiedzka K."/>
            <person name="Martijn J."/>
            <person name="Lind A.E."/>
            <person name="van Eijk R."/>
            <person name="Schleper C."/>
            <person name="Guy L."/>
            <person name="Ettema T.J."/>
        </authorList>
    </citation>
    <scope>NUCLEOTIDE SEQUENCE</scope>
</reference>
<gene>
    <name evidence="1" type="ORF">LCGC14_0719030</name>
</gene>
<accession>A0A0F9TKD4</accession>
<name>A0A0F9TKD4_9ZZZZ</name>
<dbReference type="Gene3D" id="3.90.1720.10">
    <property type="entry name" value="endopeptidase domain like (from Nostoc punctiforme)"/>
    <property type="match status" value="1"/>
</dbReference>
<evidence type="ECO:0000313" key="1">
    <source>
        <dbReference type="EMBL" id="KKN41843.1"/>
    </source>
</evidence>
<dbReference type="AlphaFoldDB" id="A0A0F9TKD4"/>
<dbReference type="EMBL" id="LAZR01001620">
    <property type="protein sequence ID" value="KKN41843.1"/>
    <property type="molecule type" value="Genomic_DNA"/>
</dbReference>
<sequence length="215" mass="24428">MQTRPVVFADVHREILHGSPLLWRGGRFLDGPLNWMANRLISGPDRSDWSHVGRVQVDTHGRLWSLEFLQFRGPVRKDLAEYVQFYPGRIDVFAPDVHRFRGYRPALAVAEMQDLMVDFRGRYGWRNILRAGVSRVPGLRLLAGWSTDDQANGHRPPHCSDAASRCDFLAGVDPVPNTPSWATTPADFGRSLLYQYQFTLYWSADQISNTGEMAA</sequence>
<proteinExistence type="predicted"/>
<protein>
    <submittedName>
        <fullName evidence="1">Uncharacterized protein</fullName>
    </submittedName>
</protein>
<organism evidence="1">
    <name type="scientific">marine sediment metagenome</name>
    <dbReference type="NCBI Taxonomy" id="412755"/>
    <lineage>
        <taxon>unclassified sequences</taxon>
        <taxon>metagenomes</taxon>
        <taxon>ecological metagenomes</taxon>
    </lineage>
</organism>